<protein>
    <submittedName>
        <fullName evidence="2">Uncharacterized protein</fullName>
    </submittedName>
</protein>
<evidence type="ECO:0000313" key="2">
    <source>
        <dbReference type="EMBL" id="KAK6361000.1"/>
    </source>
</evidence>
<dbReference type="EMBL" id="JAVHNS010000003">
    <property type="protein sequence ID" value="KAK6361000.1"/>
    <property type="molecule type" value="Genomic_DNA"/>
</dbReference>
<feature type="compositionally biased region" description="Basic residues" evidence="1">
    <location>
        <begin position="18"/>
        <end position="29"/>
    </location>
</feature>
<gene>
    <name evidence="2" type="ORF">TWF730_007115</name>
</gene>
<feature type="compositionally biased region" description="Polar residues" evidence="1">
    <location>
        <begin position="1"/>
        <end position="11"/>
    </location>
</feature>
<reference evidence="2 3" key="1">
    <citation type="submission" date="2019-10" db="EMBL/GenBank/DDBJ databases">
        <authorList>
            <person name="Palmer J.M."/>
        </authorList>
    </citation>
    <scope>NUCLEOTIDE SEQUENCE [LARGE SCALE GENOMIC DNA]</scope>
    <source>
        <strain evidence="2 3">TWF730</strain>
    </source>
</reference>
<sequence length="103" mass="11214">MPQAATCTASDEGSPMSRKARRKLAKATKRPLDVDSSGGAPCSPPKMRKHVEADGLTYNRELISFDIYVDWRELLASFLDIYDGMGLERSSTDGRSSPASDSS</sequence>
<proteinExistence type="predicted"/>
<evidence type="ECO:0000313" key="3">
    <source>
        <dbReference type="Proteomes" id="UP001373714"/>
    </source>
</evidence>
<comment type="caution">
    <text evidence="2">The sequence shown here is derived from an EMBL/GenBank/DDBJ whole genome shotgun (WGS) entry which is preliminary data.</text>
</comment>
<keyword evidence="3" id="KW-1185">Reference proteome</keyword>
<dbReference type="AlphaFoldDB" id="A0AAV9VMI7"/>
<accession>A0AAV9VMI7</accession>
<evidence type="ECO:0000256" key="1">
    <source>
        <dbReference type="SAM" id="MobiDB-lite"/>
    </source>
</evidence>
<dbReference type="Proteomes" id="UP001373714">
    <property type="component" value="Unassembled WGS sequence"/>
</dbReference>
<organism evidence="2 3">
    <name type="scientific">Orbilia blumenaviensis</name>
    <dbReference type="NCBI Taxonomy" id="1796055"/>
    <lineage>
        <taxon>Eukaryota</taxon>
        <taxon>Fungi</taxon>
        <taxon>Dikarya</taxon>
        <taxon>Ascomycota</taxon>
        <taxon>Pezizomycotina</taxon>
        <taxon>Orbiliomycetes</taxon>
        <taxon>Orbiliales</taxon>
        <taxon>Orbiliaceae</taxon>
        <taxon>Orbilia</taxon>
    </lineage>
</organism>
<name>A0AAV9VMI7_9PEZI</name>
<feature type="region of interest" description="Disordered" evidence="1">
    <location>
        <begin position="1"/>
        <end position="48"/>
    </location>
</feature>